<dbReference type="Pfam" id="PF00847">
    <property type="entry name" value="AP2"/>
    <property type="match status" value="1"/>
</dbReference>
<comment type="subcellular location">
    <subcellularLocation>
        <location evidence="1">Nucleus</location>
    </subcellularLocation>
</comment>
<dbReference type="Proteomes" id="UP000298416">
    <property type="component" value="Unassembled WGS sequence"/>
</dbReference>
<evidence type="ECO:0000256" key="6">
    <source>
        <dbReference type="ARBA" id="ARBA00023242"/>
    </source>
</evidence>
<evidence type="ECO:0000256" key="1">
    <source>
        <dbReference type="ARBA" id="ARBA00004123"/>
    </source>
</evidence>
<dbReference type="PROSITE" id="PS51032">
    <property type="entry name" value="AP2_ERF"/>
    <property type="match status" value="1"/>
</dbReference>
<dbReference type="GO" id="GO:0003700">
    <property type="term" value="F:DNA-binding transcription factor activity"/>
    <property type="evidence" value="ECO:0007669"/>
    <property type="project" value="InterPro"/>
</dbReference>
<dbReference type="SMART" id="SM00380">
    <property type="entry name" value="AP2"/>
    <property type="match status" value="1"/>
</dbReference>
<proteinExistence type="inferred from homology"/>
<dbReference type="CDD" id="cd00018">
    <property type="entry name" value="AP2"/>
    <property type="match status" value="1"/>
</dbReference>
<dbReference type="AlphaFoldDB" id="A0A8X8XB92"/>
<feature type="domain" description="AP2/ERF" evidence="9">
    <location>
        <begin position="23"/>
        <end position="79"/>
    </location>
</feature>
<dbReference type="PANTHER" id="PTHR31839:SF85">
    <property type="entry name" value="AP2_ERF DOMAIN-CONTAINING PROTEIN"/>
    <property type="match status" value="1"/>
</dbReference>
<evidence type="ECO:0000313" key="11">
    <source>
        <dbReference type="Proteomes" id="UP000298416"/>
    </source>
</evidence>
<keyword evidence="5" id="KW-0804">Transcription</keyword>
<dbReference type="GO" id="GO:0005634">
    <property type="term" value="C:nucleus"/>
    <property type="evidence" value="ECO:0007669"/>
    <property type="project" value="UniProtKB-SubCell"/>
</dbReference>
<evidence type="ECO:0000256" key="2">
    <source>
        <dbReference type="ARBA" id="ARBA00023015"/>
    </source>
</evidence>
<evidence type="ECO:0000256" key="8">
    <source>
        <dbReference type="SAM" id="MobiDB-lite"/>
    </source>
</evidence>
<keyword evidence="6" id="KW-0539">Nucleus</keyword>
<sequence>MECMGDDQNANNKKTKAPGRHSAYRGVRCRSRKWVSEIREPGKATRIWLGTYATAEMAAVAYDVAALALKGPEAAINFPAFAASCSPPASLSAADIRAAVSNAAAAVGPPGIQLPEQEEESSSCAEFIDEEALFNMPKLLVDMAEGMLISPPRPKNDGGGLAGELLGGREALELSFFLNRSNNNIRNASLILLNRVNQVEFKLSITTAWLQKKAPSRPAAKVGASSHLPRNQVPEREMGVGDPEAAYATPEFVCV</sequence>
<dbReference type="InterPro" id="IPR045277">
    <property type="entry name" value="DRE1A-I"/>
</dbReference>
<name>A0A8X8XB92_SALSN</name>
<dbReference type="Gene3D" id="3.30.730.10">
    <property type="entry name" value="AP2/ERF domain"/>
    <property type="match status" value="1"/>
</dbReference>
<keyword evidence="11" id="KW-1185">Reference proteome</keyword>
<dbReference type="InterPro" id="IPR001471">
    <property type="entry name" value="AP2/ERF_dom"/>
</dbReference>
<reference evidence="10" key="1">
    <citation type="submission" date="2018-01" db="EMBL/GenBank/DDBJ databases">
        <authorList>
            <person name="Mao J.F."/>
        </authorList>
    </citation>
    <scope>NUCLEOTIDE SEQUENCE</scope>
    <source>
        <strain evidence="10">Huo1</strain>
        <tissue evidence="10">Leaf</tissue>
    </source>
</reference>
<keyword evidence="2" id="KW-0805">Transcription regulation</keyword>
<reference evidence="10" key="2">
    <citation type="submission" date="2020-08" db="EMBL/GenBank/DDBJ databases">
        <title>Plant Genome Project.</title>
        <authorList>
            <person name="Zhang R.-G."/>
        </authorList>
    </citation>
    <scope>NUCLEOTIDE SEQUENCE</scope>
    <source>
        <strain evidence="10">Huo1</strain>
        <tissue evidence="10">Leaf</tissue>
    </source>
</reference>
<evidence type="ECO:0000313" key="10">
    <source>
        <dbReference type="EMBL" id="KAG6411315.1"/>
    </source>
</evidence>
<comment type="similarity">
    <text evidence="7">Belongs to the AP2/ERF transcription factor family. ERF subfamily.</text>
</comment>
<dbReference type="InterPro" id="IPR036955">
    <property type="entry name" value="AP2/ERF_dom_sf"/>
</dbReference>
<evidence type="ECO:0000259" key="9">
    <source>
        <dbReference type="PROSITE" id="PS51032"/>
    </source>
</evidence>
<dbReference type="SUPFAM" id="SSF54171">
    <property type="entry name" value="DNA-binding domain"/>
    <property type="match status" value="1"/>
</dbReference>
<gene>
    <name evidence="10" type="ORF">SASPL_129395</name>
</gene>
<evidence type="ECO:0000256" key="4">
    <source>
        <dbReference type="ARBA" id="ARBA00023159"/>
    </source>
</evidence>
<evidence type="ECO:0000256" key="7">
    <source>
        <dbReference type="ARBA" id="ARBA00024343"/>
    </source>
</evidence>
<dbReference type="GO" id="GO:0003677">
    <property type="term" value="F:DNA binding"/>
    <property type="evidence" value="ECO:0007669"/>
    <property type="project" value="UniProtKB-KW"/>
</dbReference>
<dbReference type="PANTHER" id="PTHR31839">
    <property type="entry name" value="DEHYDRATION-RESPONSIVE ELEMENT-BINDING PROTEIN 1D"/>
    <property type="match status" value="1"/>
</dbReference>
<organism evidence="10">
    <name type="scientific">Salvia splendens</name>
    <name type="common">Scarlet sage</name>
    <dbReference type="NCBI Taxonomy" id="180675"/>
    <lineage>
        <taxon>Eukaryota</taxon>
        <taxon>Viridiplantae</taxon>
        <taxon>Streptophyta</taxon>
        <taxon>Embryophyta</taxon>
        <taxon>Tracheophyta</taxon>
        <taxon>Spermatophyta</taxon>
        <taxon>Magnoliopsida</taxon>
        <taxon>eudicotyledons</taxon>
        <taxon>Gunneridae</taxon>
        <taxon>Pentapetalae</taxon>
        <taxon>asterids</taxon>
        <taxon>lamiids</taxon>
        <taxon>Lamiales</taxon>
        <taxon>Lamiaceae</taxon>
        <taxon>Nepetoideae</taxon>
        <taxon>Mentheae</taxon>
        <taxon>Salviinae</taxon>
        <taxon>Salvia</taxon>
        <taxon>Salvia subgen. Calosphace</taxon>
        <taxon>core Calosphace</taxon>
    </lineage>
</organism>
<protein>
    <recommendedName>
        <fullName evidence="9">AP2/ERF domain-containing protein</fullName>
    </recommendedName>
</protein>
<evidence type="ECO:0000256" key="5">
    <source>
        <dbReference type="ARBA" id="ARBA00023163"/>
    </source>
</evidence>
<feature type="region of interest" description="Disordered" evidence="8">
    <location>
        <begin position="1"/>
        <end position="22"/>
    </location>
</feature>
<dbReference type="InterPro" id="IPR016177">
    <property type="entry name" value="DNA-bd_dom_sf"/>
</dbReference>
<feature type="compositionally biased region" description="Basic residues" evidence="8">
    <location>
        <begin position="13"/>
        <end position="22"/>
    </location>
</feature>
<keyword evidence="3" id="KW-0238">DNA-binding</keyword>
<evidence type="ECO:0000256" key="3">
    <source>
        <dbReference type="ARBA" id="ARBA00023125"/>
    </source>
</evidence>
<dbReference type="EMBL" id="PNBA02000010">
    <property type="protein sequence ID" value="KAG6411315.1"/>
    <property type="molecule type" value="Genomic_DNA"/>
</dbReference>
<comment type="caution">
    <text evidence="10">The sequence shown here is derived from an EMBL/GenBank/DDBJ whole genome shotgun (WGS) entry which is preliminary data.</text>
</comment>
<accession>A0A8X8XB92</accession>
<keyword evidence="4" id="KW-0010">Activator</keyword>